<dbReference type="Pfam" id="PF01565">
    <property type="entry name" value="FAD_binding_4"/>
    <property type="match status" value="1"/>
</dbReference>
<keyword evidence="3" id="KW-0285">Flavoprotein</keyword>
<dbReference type="Proteomes" id="UP001528040">
    <property type="component" value="Unassembled WGS sequence"/>
</dbReference>
<dbReference type="InterPro" id="IPR016164">
    <property type="entry name" value="FAD-linked_Oxase-like_C"/>
</dbReference>
<evidence type="ECO:0000256" key="7">
    <source>
        <dbReference type="ARBA" id="ARBA00038897"/>
    </source>
</evidence>
<comment type="cofactor">
    <cofactor evidence="1">
        <name>FAD</name>
        <dbReference type="ChEBI" id="CHEBI:57692"/>
    </cofactor>
</comment>
<dbReference type="RefSeq" id="WP_271054177.1">
    <property type="nucleotide sequence ID" value="NZ_JAQIIO010000004.1"/>
</dbReference>
<keyword evidence="4" id="KW-0274">FAD</keyword>
<dbReference type="PROSITE" id="PS51387">
    <property type="entry name" value="FAD_PCMH"/>
    <property type="match status" value="1"/>
</dbReference>
<comment type="similarity">
    <text evidence="2">Belongs to the FAD-binding oxidoreductase/transferase type 4 family.</text>
</comment>
<comment type="caution">
    <text evidence="9">The sequence shown here is derived from an EMBL/GenBank/DDBJ whole genome shotgun (WGS) entry which is preliminary data.</text>
</comment>
<dbReference type="PANTHER" id="PTHR11748">
    <property type="entry name" value="D-LACTATE DEHYDROGENASE"/>
    <property type="match status" value="1"/>
</dbReference>
<dbReference type="EC" id="1.1.2.4" evidence="7"/>
<organism evidence="9 10">
    <name type="scientific">Aliiroseovarius salicola</name>
    <dbReference type="NCBI Taxonomy" id="3009082"/>
    <lineage>
        <taxon>Bacteria</taxon>
        <taxon>Pseudomonadati</taxon>
        <taxon>Pseudomonadota</taxon>
        <taxon>Alphaproteobacteria</taxon>
        <taxon>Rhodobacterales</taxon>
        <taxon>Paracoccaceae</taxon>
        <taxon>Aliiroseovarius</taxon>
    </lineage>
</organism>
<evidence type="ECO:0000256" key="2">
    <source>
        <dbReference type="ARBA" id="ARBA00008000"/>
    </source>
</evidence>
<dbReference type="SUPFAM" id="SSF56176">
    <property type="entry name" value="FAD-binding/transporter-associated domain-like"/>
    <property type="match status" value="1"/>
</dbReference>
<evidence type="ECO:0000256" key="1">
    <source>
        <dbReference type="ARBA" id="ARBA00001974"/>
    </source>
</evidence>
<dbReference type="InterPro" id="IPR016169">
    <property type="entry name" value="FAD-bd_PCMH_sub2"/>
</dbReference>
<dbReference type="Gene3D" id="3.30.465.10">
    <property type="match status" value="1"/>
</dbReference>
<evidence type="ECO:0000259" key="8">
    <source>
        <dbReference type="PROSITE" id="PS51387"/>
    </source>
</evidence>
<evidence type="ECO:0000256" key="6">
    <source>
        <dbReference type="ARBA" id="ARBA00023002"/>
    </source>
</evidence>
<dbReference type="EMBL" id="JAQIIO010000004">
    <property type="protein sequence ID" value="MDA5094478.1"/>
    <property type="molecule type" value="Genomic_DNA"/>
</dbReference>
<dbReference type="SUPFAM" id="SSF55103">
    <property type="entry name" value="FAD-linked oxidases, C-terminal domain"/>
    <property type="match status" value="1"/>
</dbReference>
<feature type="domain" description="FAD-binding PCMH-type" evidence="8">
    <location>
        <begin position="36"/>
        <end position="213"/>
    </location>
</feature>
<evidence type="ECO:0000256" key="3">
    <source>
        <dbReference type="ARBA" id="ARBA00022630"/>
    </source>
</evidence>
<gene>
    <name evidence="9" type="ORF">O2N63_10310</name>
</gene>
<dbReference type="Gene3D" id="3.30.70.2740">
    <property type="match status" value="1"/>
</dbReference>
<evidence type="ECO:0000313" key="9">
    <source>
        <dbReference type="EMBL" id="MDA5094478.1"/>
    </source>
</evidence>
<name>A0ABT4W1U6_9RHOB</name>
<dbReference type="PANTHER" id="PTHR11748:SF111">
    <property type="entry name" value="D-LACTATE DEHYDROGENASE, MITOCHONDRIAL-RELATED"/>
    <property type="match status" value="1"/>
</dbReference>
<evidence type="ECO:0000313" key="10">
    <source>
        <dbReference type="Proteomes" id="UP001528040"/>
    </source>
</evidence>
<evidence type="ECO:0000256" key="4">
    <source>
        <dbReference type="ARBA" id="ARBA00022827"/>
    </source>
</evidence>
<accession>A0ABT4W1U6</accession>
<sequence>MSIDAVFAELTSFLGDRVSRSKSDLEQHGGSETHFPTILPDLVVWPESTDEVSRILRICHKSRIPVIAFGAGTSLEGHTTPLNGGVSLDLSRMNRLKMADPGDMLAVVEAGLTREDLNSELRATGLFFPVDPGANATIGGMASTRASGTTTVRYGSMRDNVLGLTVVLADGRVIKTGSRAAKSASGYDLTALFIGAEGTLGIITELTLRLHGTPEAISAGVCAFPDLASAVATVQQVIQMGVPMARIEFLDADSTRAVNDYAGISLPLCPHLLVEFHGSDSAVEEAAECFGEIARDFGASGYESATRTEDRNRLWKIRHNAFYAVTALRPGANALVTDICVPISKLAQAVEETRAEIAESGLPGPILGHVGDGNFHAILLIEKDNDAEMATAKALAERMSQRALALGGTITGEHGIGIGKLGLMQEEHGDGWTVMGEIKRALDPTGILNPGKLVRQN</sequence>
<reference evidence="9 10" key="1">
    <citation type="submission" date="2023-01" db="EMBL/GenBank/DDBJ databases">
        <authorList>
            <person name="Yoon J.-W."/>
        </authorList>
    </citation>
    <scope>NUCLEOTIDE SEQUENCE [LARGE SCALE GENOMIC DNA]</scope>
    <source>
        <strain evidence="9 10">KMU-50</strain>
    </source>
</reference>
<protein>
    <recommendedName>
        <fullName evidence="7">D-lactate dehydrogenase (cytochrome)</fullName>
        <ecNumber evidence="7">1.1.2.4</ecNumber>
    </recommendedName>
</protein>
<proteinExistence type="inferred from homology"/>
<dbReference type="Pfam" id="PF02913">
    <property type="entry name" value="FAD-oxidase_C"/>
    <property type="match status" value="1"/>
</dbReference>
<evidence type="ECO:0000256" key="5">
    <source>
        <dbReference type="ARBA" id="ARBA00022946"/>
    </source>
</evidence>
<dbReference type="InterPro" id="IPR036318">
    <property type="entry name" value="FAD-bd_PCMH-like_sf"/>
</dbReference>
<dbReference type="InterPro" id="IPR006094">
    <property type="entry name" value="Oxid_FAD_bind_N"/>
</dbReference>
<dbReference type="InterPro" id="IPR016171">
    <property type="entry name" value="Vanillyl_alc_oxidase_C-sub2"/>
</dbReference>
<keyword evidence="6" id="KW-0560">Oxidoreductase</keyword>
<keyword evidence="10" id="KW-1185">Reference proteome</keyword>
<dbReference type="InterPro" id="IPR004113">
    <property type="entry name" value="FAD-bd_oxidored_4_C"/>
</dbReference>
<dbReference type="InterPro" id="IPR016166">
    <property type="entry name" value="FAD-bd_PCMH"/>
</dbReference>
<keyword evidence="5" id="KW-0809">Transit peptide</keyword>
<dbReference type="Gene3D" id="1.10.45.10">
    <property type="entry name" value="Vanillyl-alcohol Oxidase, Chain A, domain 4"/>
    <property type="match status" value="1"/>
</dbReference>